<evidence type="ECO:0000313" key="8">
    <source>
        <dbReference type="Proteomes" id="UP000239326"/>
    </source>
</evidence>
<dbReference type="PROSITE" id="PS50915">
    <property type="entry name" value="CRYSTALLIN_BETA_GAMMA"/>
    <property type="match status" value="3"/>
</dbReference>
<sequence length="461" mass="50893">MKAITKAVWAIVVSAATAQASAEITFYQEQGFQGRSFTTEKQIGNLDRFGFNDRASSVSVENERWEICEDARYRGRCVVLRPGQYPTLAALGLNDRISSARAIGRDQRIDERRYAPTPAPAQITFYEDERFGGRSFTTDKRVEDFRRKGFNDRVSSLVVTGPDRWEACEDIRFNGRCVVLRPGEYPTLRGTDLSDRISSVRKSVTKAPAPEPAQIAFFEQEGFAGRAFTTDKSLENLRRSGFNDRASSAVVVGNRQWEVCDDARFNGRCRILRPGQYPSLAAMGLSNSISSVREIGRDARIDERRYAPAPIAAPNYRQRKDERLFEADVTSVHAVVGTPEKRCWIEREQAPQNENQVNAPGAVLGALLGGVLGHQVGGGTGKDIATAGGAIAGAVIGSRMGGNGSPQSVPQNVQRCEDLPHQARTEYWDVTYTFRGEEHRIQMASPPGRTISVNAQGEPRT</sequence>
<organism evidence="7 8">
    <name type="scientific">Simplicispira suum</name>
    <dbReference type="NCBI Taxonomy" id="2109915"/>
    <lineage>
        <taxon>Bacteria</taxon>
        <taxon>Pseudomonadati</taxon>
        <taxon>Pseudomonadota</taxon>
        <taxon>Betaproteobacteria</taxon>
        <taxon>Burkholderiales</taxon>
        <taxon>Comamonadaceae</taxon>
        <taxon>Simplicispira</taxon>
    </lineage>
</organism>
<dbReference type="Gene3D" id="2.60.20.10">
    <property type="entry name" value="Crystallins"/>
    <property type="match status" value="3"/>
</dbReference>
<feature type="domain" description="Beta/gamma crystallin 'Greek key'" evidence="6">
    <location>
        <begin position="121"/>
        <end position="161"/>
    </location>
</feature>
<feature type="domain" description="Beta/gamma crystallin 'Greek key'" evidence="6">
    <location>
        <begin position="63"/>
        <end position="104"/>
    </location>
</feature>
<evidence type="ECO:0000259" key="6">
    <source>
        <dbReference type="PROSITE" id="PS50915"/>
    </source>
</evidence>
<feature type="domain" description="Beta/gamma crystallin 'Greek key'" evidence="6">
    <location>
        <begin position="255"/>
        <end position="296"/>
    </location>
</feature>
<dbReference type="SUPFAM" id="SSF49695">
    <property type="entry name" value="gamma-Crystallin-like"/>
    <property type="match status" value="2"/>
</dbReference>
<reference evidence="7 8" key="1">
    <citation type="submission" date="2018-03" db="EMBL/GenBank/DDBJ databases">
        <title>Genome sequencing of Simplicispira sp.</title>
        <authorList>
            <person name="Kim S.-J."/>
            <person name="Heo J."/>
            <person name="Kwon S.-W."/>
        </authorList>
    </citation>
    <scope>NUCLEOTIDE SEQUENCE [LARGE SCALE GENOMIC DNA]</scope>
    <source>
        <strain evidence="7 8">SC1-8</strain>
    </source>
</reference>
<evidence type="ECO:0000256" key="5">
    <source>
        <dbReference type="SAM" id="SignalP"/>
    </source>
</evidence>
<dbReference type="SMART" id="SM00247">
    <property type="entry name" value="XTALbg"/>
    <property type="match status" value="3"/>
</dbReference>
<evidence type="ECO:0000256" key="1">
    <source>
        <dbReference type="ARBA" id="ARBA00004370"/>
    </source>
</evidence>
<name>A0A2S0MYJ6_9BURK</name>
<dbReference type="InterPro" id="IPR008816">
    <property type="entry name" value="Gly_zipper_2TM_dom"/>
</dbReference>
<dbReference type="AlphaFoldDB" id="A0A2S0MYJ6"/>
<dbReference type="RefSeq" id="WP_106445856.1">
    <property type="nucleotide sequence ID" value="NZ_CP027669.1"/>
</dbReference>
<dbReference type="OrthoDB" id="9150808at2"/>
<evidence type="ECO:0000256" key="4">
    <source>
        <dbReference type="ARBA" id="ARBA00023136"/>
    </source>
</evidence>
<feature type="signal peptide" evidence="5">
    <location>
        <begin position="1"/>
        <end position="22"/>
    </location>
</feature>
<evidence type="ECO:0000256" key="3">
    <source>
        <dbReference type="ARBA" id="ARBA00022737"/>
    </source>
</evidence>
<keyword evidence="3" id="KW-0677">Repeat</keyword>
<dbReference type="PANTHER" id="PTHR35603:SF2">
    <property type="entry name" value="OUTER MEMBRANE LIPOPROTEIN"/>
    <property type="match status" value="1"/>
</dbReference>
<dbReference type="EMBL" id="CP027669">
    <property type="protein sequence ID" value="AVO40867.1"/>
    <property type="molecule type" value="Genomic_DNA"/>
</dbReference>
<comment type="similarity">
    <text evidence="2">Belongs to the beta/gamma-crystallin family.</text>
</comment>
<keyword evidence="4" id="KW-0472">Membrane</keyword>
<dbReference type="Proteomes" id="UP000239326">
    <property type="component" value="Chromosome"/>
</dbReference>
<accession>A0A2S0MYJ6</accession>
<dbReference type="InterPro" id="IPR051407">
    <property type="entry name" value="Bact_OM_lipoprot/Surf_antigen"/>
</dbReference>
<protein>
    <recommendedName>
        <fullName evidence="6">Beta/gamma crystallin 'Greek key' domain-containing protein</fullName>
    </recommendedName>
</protein>
<dbReference type="InterPro" id="IPR001064">
    <property type="entry name" value="Beta/gamma_crystallin"/>
</dbReference>
<dbReference type="KEGG" id="simp:C6571_05810"/>
<evidence type="ECO:0000313" key="7">
    <source>
        <dbReference type="EMBL" id="AVO40867.1"/>
    </source>
</evidence>
<proteinExistence type="inferred from homology"/>
<evidence type="ECO:0000256" key="2">
    <source>
        <dbReference type="ARBA" id="ARBA00009646"/>
    </source>
</evidence>
<keyword evidence="8" id="KW-1185">Reference proteome</keyword>
<comment type="subcellular location">
    <subcellularLocation>
        <location evidence="1">Membrane</location>
    </subcellularLocation>
</comment>
<gene>
    <name evidence="7" type="ORF">C6571_05810</name>
</gene>
<dbReference type="Pfam" id="PF05433">
    <property type="entry name" value="Rick_17kDa_Anti"/>
    <property type="match status" value="1"/>
</dbReference>
<dbReference type="PANTHER" id="PTHR35603">
    <property type="match status" value="1"/>
</dbReference>
<dbReference type="Pfam" id="PF00030">
    <property type="entry name" value="Crystall"/>
    <property type="match status" value="3"/>
</dbReference>
<feature type="chain" id="PRO_5015490990" description="Beta/gamma crystallin 'Greek key' domain-containing protein" evidence="5">
    <location>
        <begin position="23"/>
        <end position="461"/>
    </location>
</feature>
<dbReference type="InterPro" id="IPR011024">
    <property type="entry name" value="G_crystallin-like"/>
</dbReference>
<keyword evidence="5" id="KW-0732">Signal</keyword>
<dbReference type="GO" id="GO:0019867">
    <property type="term" value="C:outer membrane"/>
    <property type="evidence" value="ECO:0007669"/>
    <property type="project" value="InterPro"/>
</dbReference>